<protein>
    <submittedName>
        <fullName evidence="1">Uncharacterized protein</fullName>
    </submittedName>
</protein>
<evidence type="ECO:0000313" key="1">
    <source>
        <dbReference type="EMBL" id="SHH28022.1"/>
    </source>
</evidence>
<dbReference type="RefSeq" id="WP_073184286.1">
    <property type="nucleotide sequence ID" value="NZ_FQXI01000005.1"/>
</dbReference>
<dbReference type="OrthoDB" id="2193138at2"/>
<gene>
    <name evidence="1" type="ORF">SAMN02745245_00982</name>
</gene>
<dbReference type="STRING" id="1120995.SAMN02745245_00982"/>
<sequence length="144" mass="16910">MSNYEEKEAKTLNEIADTLIKLDKTFEDLEESEGRVKHFIEQEKAIHEIKKIVKKCNKIEDLEDDHIYDEVLNLEDLKDFESENLKEIGNTIIDLDKTLEKLDEGKNSKVKSYIEQKKAIHQVKKILHNVGLFDSYVEDELDNM</sequence>
<proteinExistence type="predicted"/>
<evidence type="ECO:0000313" key="2">
    <source>
        <dbReference type="Proteomes" id="UP000184032"/>
    </source>
</evidence>
<name>A0A1M5RP62_9FIRM</name>
<dbReference type="Proteomes" id="UP000184032">
    <property type="component" value="Unassembled WGS sequence"/>
</dbReference>
<keyword evidence="2" id="KW-1185">Reference proteome</keyword>
<dbReference type="EMBL" id="FQXI01000005">
    <property type="protein sequence ID" value="SHH28022.1"/>
    <property type="molecule type" value="Genomic_DNA"/>
</dbReference>
<accession>A0A1M5RP62</accession>
<organism evidence="1 2">
    <name type="scientific">Anaerosphaera aminiphila DSM 21120</name>
    <dbReference type="NCBI Taxonomy" id="1120995"/>
    <lineage>
        <taxon>Bacteria</taxon>
        <taxon>Bacillati</taxon>
        <taxon>Bacillota</taxon>
        <taxon>Tissierellia</taxon>
        <taxon>Tissierellales</taxon>
        <taxon>Peptoniphilaceae</taxon>
        <taxon>Anaerosphaera</taxon>
    </lineage>
</organism>
<reference evidence="1 2" key="1">
    <citation type="submission" date="2016-11" db="EMBL/GenBank/DDBJ databases">
        <authorList>
            <person name="Jaros S."/>
            <person name="Januszkiewicz K."/>
            <person name="Wedrychowicz H."/>
        </authorList>
    </citation>
    <scope>NUCLEOTIDE SEQUENCE [LARGE SCALE GENOMIC DNA]</scope>
    <source>
        <strain evidence="1 2">DSM 21120</strain>
    </source>
</reference>
<dbReference type="AlphaFoldDB" id="A0A1M5RP62"/>